<dbReference type="EMBL" id="MJBS01000034">
    <property type="protein sequence ID" value="OHE99688.1"/>
    <property type="molecule type" value="Genomic_DNA"/>
</dbReference>
<gene>
    <name evidence="1" type="ORF">CORC01_05046</name>
</gene>
<dbReference type="Proteomes" id="UP000176998">
    <property type="component" value="Unassembled WGS sequence"/>
</dbReference>
<dbReference type="RefSeq" id="XP_022476834.1">
    <property type="nucleotide sequence ID" value="XM_022616693.1"/>
</dbReference>
<sequence length="91" mass="9993">MLHAINPDIPPERTAKMQVREVTPQMQGIAVEECGFGSQLTSATSASPVAAAGGAEWPNWSRMEGPNCHGGRAPRLRHLLGYSRGRYHRRQ</sequence>
<proteinExistence type="predicted"/>
<evidence type="ECO:0000313" key="2">
    <source>
        <dbReference type="Proteomes" id="UP000176998"/>
    </source>
</evidence>
<organism evidence="1 2">
    <name type="scientific">Colletotrichum orchidophilum</name>
    <dbReference type="NCBI Taxonomy" id="1209926"/>
    <lineage>
        <taxon>Eukaryota</taxon>
        <taxon>Fungi</taxon>
        <taxon>Dikarya</taxon>
        <taxon>Ascomycota</taxon>
        <taxon>Pezizomycotina</taxon>
        <taxon>Sordariomycetes</taxon>
        <taxon>Hypocreomycetidae</taxon>
        <taxon>Glomerellales</taxon>
        <taxon>Glomerellaceae</taxon>
        <taxon>Colletotrichum</taxon>
    </lineage>
</organism>
<dbReference type="AlphaFoldDB" id="A0A1G4BE97"/>
<accession>A0A1G4BE97</accession>
<dbReference type="GeneID" id="34558203"/>
<keyword evidence="2" id="KW-1185">Reference proteome</keyword>
<evidence type="ECO:0000313" key="1">
    <source>
        <dbReference type="EMBL" id="OHE99688.1"/>
    </source>
</evidence>
<protein>
    <submittedName>
        <fullName evidence="1">Uncharacterized protein</fullName>
    </submittedName>
</protein>
<comment type="caution">
    <text evidence="1">The sequence shown here is derived from an EMBL/GenBank/DDBJ whole genome shotgun (WGS) entry which is preliminary data.</text>
</comment>
<name>A0A1G4BE97_9PEZI</name>
<reference evidence="1 2" key="1">
    <citation type="submission" date="2016-09" db="EMBL/GenBank/DDBJ databases">
        <authorList>
            <person name="Capua I."/>
            <person name="De Benedictis P."/>
            <person name="Joannis T."/>
            <person name="Lombin L.H."/>
            <person name="Cattoli G."/>
        </authorList>
    </citation>
    <scope>NUCLEOTIDE SEQUENCE [LARGE SCALE GENOMIC DNA]</scope>
    <source>
        <strain evidence="1 2">IMI 309357</strain>
    </source>
</reference>